<dbReference type="AlphaFoldDB" id="A0AB33TY76"/>
<evidence type="ECO:0000256" key="1">
    <source>
        <dbReference type="SAM" id="Coils"/>
    </source>
</evidence>
<evidence type="ECO:0000313" key="3">
    <source>
        <dbReference type="Proteomes" id="UP000072443"/>
    </source>
</evidence>
<keyword evidence="1" id="KW-0175">Coiled coil</keyword>
<dbReference type="Proteomes" id="UP000072443">
    <property type="component" value="Unassembled WGS sequence"/>
</dbReference>
<dbReference type="EMBL" id="FEVP01000035">
    <property type="protein sequence ID" value="CWQ12358.1"/>
    <property type="molecule type" value="Genomic_DNA"/>
</dbReference>
<feature type="coiled-coil region" evidence="1">
    <location>
        <begin position="393"/>
        <end position="420"/>
    </location>
</feature>
<evidence type="ECO:0000313" key="2">
    <source>
        <dbReference type="EMBL" id="CWQ12358.1"/>
    </source>
</evidence>
<dbReference type="RefSeq" id="WP_002223281.1">
    <property type="nucleotide sequence ID" value="NZ_CP012391.1"/>
</dbReference>
<protein>
    <recommendedName>
        <fullName evidence="4">Phage associated protein</fullName>
    </recommendedName>
</protein>
<sequence>MATDIPIPDLKRLAGHIAERLDVLAQCESPVYIADILESVLSVIKNVDTGGKRARENFKQILKTEFIYAAAAVLKNKTKWEIPENTRNLDSDIICTYICEVFLKSHLLGNSFPMMRPREVKQMPEPVFDKVLFAEQRARQLEVIRTSKYIFAIAPYYTDDIPFSLRRFLSEDKLYTSYNRYYTAIHIPVRNITQNDALRFANGLKQILSLQSGVSWEIIDMMDRIEENYDKKALPLLFSPFPAQVERTQAIAARLDQFERLLGDTVLDPFYYCLTRMAKGEEDLKYIYIAFRQSFGGIFNSFENFRLLPALWMSRDAENMSDRMNAYISAMEDRRREILSIRQGKPEEEFSRKMVVCLIDLENCLEKHLEQFKPVSESIEACTAKLQEQPSFFNRLMKTNDKLNRQIDVLQKQSAAIHNEAYIEMNTLLYRHREVVSVHNRKADYAEKGKEQIALFPRGLNGITKLPAAVLLPERPYHFDMKEVLHIFSWIPR</sequence>
<proteinExistence type="predicted"/>
<gene>
    <name evidence="2" type="ORF">ERS514591_01942</name>
</gene>
<accession>A0AB33TY76</accession>
<organism evidence="2 3">
    <name type="scientific">Neisseria meningitidis</name>
    <dbReference type="NCBI Taxonomy" id="487"/>
    <lineage>
        <taxon>Bacteria</taxon>
        <taxon>Pseudomonadati</taxon>
        <taxon>Pseudomonadota</taxon>
        <taxon>Betaproteobacteria</taxon>
        <taxon>Neisseriales</taxon>
        <taxon>Neisseriaceae</taxon>
        <taxon>Neisseria</taxon>
    </lineage>
</organism>
<comment type="caution">
    <text evidence="2">The sequence shown here is derived from an EMBL/GenBank/DDBJ whole genome shotgun (WGS) entry which is preliminary data.</text>
</comment>
<reference evidence="2 3" key="1">
    <citation type="submission" date="2016-02" db="EMBL/GenBank/DDBJ databases">
        <authorList>
            <consortium name="Pathogen Informatics"/>
        </authorList>
    </citation>
    <scope>NUCLEOTIDE SEQUENCE [LARGE SCALE GENOMIC DNA]</scope>
    <source>
        <strain evidence="2 3">2842STDY5881269</strain>
    </source>
</reference>
<name>A0AB33TY76_NEIME</name>
<evidence type="ECO:0008006" key="4">
    <source>
        <dbReference type="Google" id="ProtNLM"/>
    </source>
</evidence>